<gene>
    <name evidence="1" type="ORF">MarDSR_175</name>
</gene>
<dbReference type="EMBL" id="OR343189">
    <property type="protein sequence ID" value="WNL50214.1"/>
    <property type="molecule type" value="Genomic_DNA"/>
</dbReference>
<organism evidence="1">
    <name type="scientific">Marseillevirus sp</name>
    <dbReference type="NCBI Taxonomy" id="2809551"/>
    <lineage>
        <taxon>Viruses</taxon>
        <taxon>Varidnaviria</taxon>
        <taxon>Bamfordvirae</taxon>
        <taxon>Nucleocytoviricota</taxon>
        <taxon>Megaviricetes</taxon>
        <taxon>Pimascovirales</taxon>
        <taxon>Pimascovirales incertae sedis</taxon>
        <taxon>Marseilleviridae</taxon>
        <taxon>Marseillevirus</taxon>
    </lineage>
</organism>
<accession>A0AA96EP93</accession>
<name>A0AA96EP93_9VIRU</name>
<proteinExistence type="predicted"/>
<evidence type="ECO:0000313" key="1">
    <source>
        <dbReference type="EMBL" id="WNL50214.1"/>
    </source>
</evidence>
<protein>
    <submittedName>
        <fullName evidence="1">Uncharacterized protein</fullName>
    </submittedName>
</protein>
<sequence>MKRFLLPKELVNFSLLGVETPFPEEHLQEDISYLWSSSHQKIIQKIFWKLPNGLVHGKSTIRDKQGNVFEIKEWSFGKLVNKDSLVRATYG</sequence>
<reference evidence="1" key="1">
    <citation type="submission" date="2023-07" db="EMBL/GenBank/DDBJ databases">
        <authorList>
            <person name="Xia Y."/>
        </authorList>
    </citation>
    <scope>NUCLEOTIDE SEQUENCE</scope>
    <source>
        <strain evidence="1">E</strain>
    </source>
</reference>